<name>A0A1B6EHY2_9HEMI</name>
<reference evidence="4" key="1">
    <citation type="submission" date="2015-11" db="EMBL/GenBank/DDBJ databases">
        <title>De novo transcriptome assembly of four potential Pierce s Disease insect vectors from Arizona vineyards.</title>
        <authorList>
            <person name="Tassone E.E."/>
        </authorList>
    </citation>
    <scope>NUCLEOTIDE SEQUENCE</scope>
</reference>
<organism evidence="4">
    <name type="scientific">Cuerna arida</name>
    <dbReference type="NCBI Taxonomy" id="1464854"/>
    <lineage>
        <taxon>Eukaryota</taxon>
        <taxon>Metazoa</taxon>
        <taxon>Ecdysozoa</taxon>
        <taxon>Arthropoda</taxon>
        <taxon>Hexapoda</taxon>
        <taxon>Insecta</taxon>
        <taxon>Pterygota</taxon>
        <taxon>Neoptera</taxon>
        <taxon>Paraneoptera</taxon>
        <taxon>Hemiptera</taxon>
        <taxon>Auchenorrhyncha</taxon>
        <taxon>Membracoidea</taxon>
        <taxon>Cicadellidae</taxon>
        <taxon>Cicadellinae</taxon>
        <taxon>Proconiini</taxon>
        <taxon>Cuerna</taxon>
    </lineage>
</organism>
<dbReference type="EMBL" id="GECZ01032275">
    <property type="protein sequence ID" value="JAS37494.1"/>
    <property type="molecule type" value="Transcribed_RNA"/>
</dbReference>
<evidence type="ECO:0000256" key="2">
    <source>
        <dbReference type="ARBA" id="ARBA00023054"/>
    </source>
</evidence>
<dbReference type="InterPro" id="IPR007327">
    <property type="entry name" value="TPD52"/>
</dbReference>
<evidence type="ECO:0000313" key="4">
    <source>
        <dbReference type="EMBL" id="JAS37494.1"/>
    </source>
</evidence>
<sequence>MDQQTSATSGDKENDAAETATAAEVSDEKIAEWKTELSEIEEEIATLRQVLACKERRSAELKRLLGMNILKDITDGIKTVKETAVYQTVEDRVGKVAKVVSDAPIYQRTSSIIGGFTENIASTFGRMRRSESIRSMEEKVESVCENVLTKMMPSRSNSNRNLDEIVASNRSATASNVTSPTIPEDKPLP</sequence>
<dbReference type="Pfam" id="PF04201">
    <property type="entry name" value="TPD52"/>
    <property type="match status" value="1"/>
</dbReference>
<feature type="region of interest" description="Disordered" evidence="3">
    <location>
        <begin position="1"/>
        <end position="27"/>
    </location>
</feature>
<comment type="similarity">
    <text evidence="1">Belongs to the TPD52 family.</text>
</comment>
<evidence type="ECO:0000256" key="3">
    <source>
        <dbReference type="SAM" id="MobiDB-lite"/>
    </source>
</evidence>
<dbReference type="PANTHER" id="PTHR19307:SF14">
    <property type="entry name" value="TUMOR PROTEIN D52"/>
    <property type="match status" value="1"/>
</dbReference>
<accession>A0A1B6EHY2</accession>
<dbReference type="AlphaFoldDB" id="A0A1B6EHY2"/>
<dbReference type="GO" id="GO:0005737">
    <property type="term" value="C:cytoplasm"/>
    <property type="evidence" value="ECO:0007669"/>
    <property type="project" value="TreeGrafter"/>
</dbReference>
<feature type="region of interest" description="Disordered" evidence="3">
    <location>
        <begin position="167"/>
        <end position="189"/>
    </location>
</feature>
<feature type="compositionally biased region" description="Polar residues" evidence="3">
    <location>
        <begin position="168"/>
        <end position="181"/>
    </location>
</feature>
<evidence type="ECO:0000313" key="5">
    <source>
        <dbReference type="EMBL" id="JAS65828.1"/>
    </source>
</evidence>
<dbReference type="PANTHER" id="PTHR19307">
    <property type="entry name" value="TUMOR PROTEIN D52"/>
    <property type="match status" value="1"/>
</dbReference>
<evidence type="ECO:0008006" key="6">
    <source>
        <dbReference type="Google" id="ProtNLM"/>
    </source>
</evidence>
<evidence type="ECO:0000256" key="1">
    <source>
        <dbReference type="ARBA" id="ARBA00005702"/>
    </source>
</evidence>
<gene>
    <name evidence="4" type="ORF">g.3635</name>
    <name evidence="5" type="ORF">g.3636</name>
</gene>
<keyword evidence="2" id="KW-0175">Coiled coil</keyword>
<dbReference type="EMBL" id="GECZ01003941">
    <property type="protein sequence ID" value="JAS65828.1"/>
    <property type="molecule type" value="Transcribed_RNA"/>
</dbReference>
<proteinExistence type="inferred from homology"/>
<protein>
    <recommendedName>
        <fullName evidence="6">Tumor protein D54</fullName>
    </recommendedName>
</protein>